<dbReference type="EMBL" id="ABEU02000021">
    <property type="protein sequence ID" value="PNR32028.1"/>
    <property type="molecule type" value="Genomic_DNA"/>
</dbReference>
<reference evidence="2 4" key="2">
    <citation type="journal article" date="2018" name="Plant J.">
        <title>The Physcomitrella patens chromosome-scale assembly reveals moss genome structure and evolution.</title>
        <authorList>
            <person name="Lang D."/>
            <person name="Ullrich K.K."/>
            <person name="Murat F."/>
            <person name="Fuchs J."/>
            <person name="Jenkins J."/>
            <person name="Haas F.B."/>
            <person name="Piednoel M."/>
            <person name="Gundlach H."/>
            <person name="Van Bel M."/>
            <person name="Meyberg R."/>
            <person name="Vives C."/>
            <person name="Morata J."/>
            <person name="Symeonidi A."/>
            <person name="Hiss M."/>
            <person name="Muchero W."/>
            <person name="Kamisugi Y."/>
            <person name="Saleh O."/>
            <person name="Blanc G."/>
            <person name="Decker E.L."/>
            <person name="van Gessel N."/>
            <person name="Grimwood J."/>
            <person name="Hayes R.D."/>
            <person name="Graham S.W."/>
            <person name="Gunter L.E."/>
            <person name="McDaniel S.F."/>
            <person name="Hoernstein S.N.W."/>
            <person name="Larsson A."/>
            <person name="Li F.W."/>
            <person name="Perroud P.F."/>
            <person name="Phillips J."/>
            <person name="Ranjan P."/>
            <person name="Rokshar D.S."/>
            <person name="Rothfels C.J."/>
            <person name="Schneider L."/>
            <person name="Shu S."/>
            <person name="Stevenson D.W."/>
            <person name="Thummler F."/>
            <person name="Tillich M."/>
            <person name="Villarreal Aguilar J.C."/>
            <person name="Widiez T."/>
            <person name="Wong G.K."/>
            <person name="Wymore A."/>
            <person name="Zhang Y."/>
            <person name="Zimmer A.D."/>
            <person name="Quatrano R.S."/>
            <person name="Mayer K.F.X."/>
            <person name="Goodstein D."/>
            <person name="Casacuberta J.M."/>
            <person name="Vandepoele K."/>
            <person name="Reski R."/>
            <person name="Cuming A.C."/>
            <person name="Tuskan G.A."/>
            <person name="Maumus F."/>
            <person name="Salse J."/>
            <person name="Schmutz J."/>
            <person name="Rensing S.A."/>
        </authorList>
    </citation>
    <scope>NUCLEOTIDE SEQUENCE [LARGE SCALE GENOMIC DNA]</scope>
    <source>
        <strain evidence="3 4">cv. Gransden 2004</strain>
    </source>
</reference>
<keyword evidence="4" id="KW-1185">Reference proteome</keyword>
<sequence length="78" mass="8844">MENVSKMLTHSVAIVKLTVHKHTIDHEDLQDVSMADSKQESNGAVEHKNEGMGLMENMREVTHNVNEEVMEAMQEVKL</sequence>
<reference evidence="2 4" key="1">
    <citation type="journal article" date="2008" name="Science">
        <title>The Physcomitrella genome reveals evolutionary insights into the conquest of land by plants.</title>
        <authorList>
            <person name="Rensing S."/>
            <person name="Lang D."/>
            <person name="Zimmer A."/>
            <person name="Terry A."/>
            <person name="Salamov A."/>
            <person name="Shapiro H."/>
            <person name="Nishiyama T."/>
            <person name="Perroud P.-F."/>
            <person name="Lindquist E."/>
            <person name="Kamisugi Y."/>
            <person name="Tanahashi T."/>
            <person name="Sakakibara K."/>
            <person name="Fujita T."/>
            <person name="Oishi K."/>
            <person name="Shin-I T."/>
            <person name="Kuroki Y."/>
            <person name="Toyoda A."/>
            <person name="Suzuki Y."/>
            <person name="Hashimoto A."/>
            <person name="Yamaguchi K."/>
            <person name="Sugano A."/>
            <person name="Kohara Y."/>
            <person name="Fujiyama A."/>
            <person name="Anterola A."/>
            <person name="Aoki S."/>
            <person name="Ashton N."/>
            <person name="Barbazuk W.B."/>
            <person name="Barker E."/>
            <person name="Bennetzen J."/>
            <person name="Bezanilla M."/>
            <person name="Blankenship R."/>
            <person name="Cho S.H."/>
            <person name="Dutcher S."/>
            <person name="Estelle M."/>
            <person name="Fawcett J.A."/>
            <person name="Gundlach H."/>
            <person name="Hanada K."/>
            <person name="Heyl A."/>
            <person name="Hicks K.A."/>
            <person name="Hugh J."/>
            <person name="Lohr M."/>
            <person name="Mayer K."/>
            <person name="Melkozernov A."/>
            <person name="Murata T."/>
            <person name="Nelson D."/>
            <person name="Pils B."/>
            <person name="Prigge M."/>
            <person name="Reiss B."/>
            <person name="Renner T."/>
            <person name="Rombauts S."/>
            <person name="Rushton P."/>
            <person name="Sanderfoot A."/>
            <person name="Schween G."/>
            <person name="Shiu S.-H."/>
            <person name="Stueber K."/>
            <person name="Theodoulou F.L."/>
            <person name="Tu H."/>
            <person name="Van de Peer Y."/>
            <person name="Verrier P.J."/>
            <person name="Waters E."/>
            <person name="Wood A."/>
            <person name="Yang L."/>
            <person name="Cove D."/>
            <person name="Cuming A."/>
            <person name="Hasebe M."/>
            <person name="Lucas S."/>
            <person name="Mishler D.B."/>
            <person name="Reski R."/>
            <person name="Grigoriev I."/>
            <person name="Quatrano R.S."/>
            <person name="Boore J.L."/>
        </authorList>
    </citation>
    <scope>NUCLEOTIDE SEQUENCE [LARGE SCALE GENOMIC DNA]</scope>
    <source>
        <strain evidence="3 4">cv. Gransden 2004</strain>
    </source>
</reference>
<evidence type="ECO:0000313" key="4">
    <source>
        <dbReference type="Proteomes" id="UP000006727"/>
    </source>
</evidence>
<gene>
    <name evidence="2" type="ORF">PHYPA_026153</name>
</gene>
<reference evidence="3" key="3">
    <citation type="submission" date="2020-12" db="UniProtKB">
        <authorList>
            <consortium name="EnsemblPlants"/>
        </authorList>
    </citation>
    <scope>IDENTIFICATION</scope>
</reference>
<evidence type="ECO:0000313" key="3">
    <source>
        <dbReference type="EnsemblPlants" id="PAC:32915802.CDS.1"/>
    </source>
</evidence>
<dbReference type="PaxDb" id="3218-PP1S132_161V6.1"/>
<organism evidence="2">
    <name type="scientific">Physcomitrium patens</name>
    <name type="common">Spreading-leaved earth moss</name>
    <name type="synonym">Physcomitrella patens</name>
    <dbReference type="NCBI Taxonomy" id="3218"/>
    <lineage>
        <taxon>Eukaryota</taxon>
        <taxon>Viridiplantae</taxon>
        <taxon>Streptophyta</taxon>
        <taxon>Embryophyta</taxon>
        <taxon>Bryophyta</taxon>
        <taxon>Bryophytina</taxon>
        <taxon>Bryopsida</taxon>
        <taxon>Funariidae</taxon>
        <taxon>Funariales</taxon>
        <taxon>Funariaceae</taxon>
        <taxon>Physcomitrium</taxon>
    </lineage>
</organism>
<dbReference type="Gramene" id="Pp3c21_14340V3.1">
    <property type="protein sequence ID" value="PAC:32915802.CDS.1"/>
    <property type="gene ID" value="Pp3c21_14340"/>
</dbReference>
<dbReference type="AlphaFoldDB" id="A0A2K1IRY5"/>
<protein>
    <submittedName>
        <fullName evidence="2 3">Uncharacterized protein</fullName>
    </submittedName>
</protein>
<feature type="region of interest" description="Disordered" evidence="1">
    <location>
        <begin position="34"/>
        <end position="53"/>
    </location>
</feature>
<name>A0A2K1IRY5_PHYPA</name>
<accession>A0A2K1IRY5</accession>
<dbReference type="EnsemblPlants" id="Pp3c21_14340V3.1">
    <property type="protein sequence ID" value="PAC:32915802.CDS.1"/>
    <property type="gene ID" value="Pp3c21_14340"/>
</dbReference>
<dbReference type="InParanoid" id="A0A2K1IRY5"/>
<evidence type="ECO:0000313" key="2">
    <source>
        <dbReference type="EMBL" id="PNR32028.1"/>
    </source>
</evidence>
<dbReference type="Proteomes" id="UP000006727">
    <property type="component" value="Chromosome 21"/>
</dbReference>
<proteinExistence type="predicted"/>
<evidence type="ECO:0000256" key="1">
    <source>
        <dbReference type="SAM" id="MobiDB-lite"/>
    </source>
</evidence>